<dbReference type="EMBL" id="SHNO01000001">
    <property type="protein sequence ID" value="MCX2978858.1"/>
    <property type="molecule type" value="Genomic_DNA"/>
</dbReference>
<feature type="domain" description="AMP-dependent synthetase/ligase" evidence="2">
    <location>
        <begin position="10"/>
        <end position="338"/>
    </location>
</feature>
<evidence type="ECO:0000256" key="1">
    <source>
        <dbReference type="ARBA" id="ARBA00006432"/>
    </source>
</evidence>
<evidence type="ECO:0000313" key="4">
    <source>
        <dbReference type="Proteomes" id="UP001143304"/>
    </source>
</evidence>
<sequence>MSYLMIDALASEHPSKPVIIHNSTSIQFSQFANAIGTTADFIATRDLTEGHTAVIVIDDRLDCWTAILALQSLGLNTICVHRVEVLKILAIKNIAAFVTTEKELSQYQVKFGALAGSRTVRIPNPEYNGNPPTSMTRVSKVAGGHILYTSGTTGYYKKLLISAGQQEKRDTERIQQMGLDGETYFHCISYGQWTSVGYLLPLSTWRAGGCVIIDQRPEWPHYFLNSGVTRSVLLPDYLNQLLKVVAERGNKTPLENLILYASGGFISRQVAEQVLADLTQNLAVSYGSTEVAIASLESMVNDLDNLHWLAPTHIRRVEIVDINDSICPVDQEGQLRIKLEEQDCESYLDDAEVSEIMFRNGCFYPGDIAVRRADGRIRILGRNVDVVNFRGQKFPASPFENYVQDFLGVSNACLFSGVSEGDQAEVIVVIECEQWPDKRRMNNLSRKFQEFDQIRFAKMHPFPRTQTGMEKIDREKLRNLVFAGKPQKTA</sequence>
<protein>
    <recommendedName>
        <fullName evidence="2">AMP-dependent synthetase/ligase domain-containing protein</fullName>
    </recommendedName>
</protein>
<dbReference type="Proteomes" id="UP001143304">
    <property type="component" value="Unassembled WGS sequence"/>
</dbReference>
<dbReference type="PANTHER" id="PTHR43201">
    <property type="entry name" value="ACYL-COA SYNTHETASE"/>
    <property type="match status" value="1"/>
</dbReference>
<proteinExistence type="inferred from homology"/>
<dbReference type="RefSeq" id="WP_279250550.1">
    <property type="nucleotide sequence ID" value="NZ_SHNO01000001.1"/>
</dbReference>
<evidence type="ECO:0000259" key="2">
    <source>
        <dbReference type="Pfam" id="PF00501"/>
    </source>
</evidence>
<keyword evidence="4" id="KW-1185">Reference proteome</keyword>
<organism evidence="3 4">
    <name type="scientific">Candidatus Marimicrobium litorale</name>
    <dbReference type="NCBI Taxonomy" id="2518991"/>
    <lineage>
        <taxon>Bacteria</taxon>
        <taxon>Pseudomonadati</taxon>
        <taxon>Pseudomonadota</taxon>
        <taxon>Gammaproteobacteria</taxon>
        <taxon>Cellvibrionales</taxon>
        <taxon>Halieaceae</taxon>
        <taxon>Marimicrobium</taxon>
    </lineage>
</organism>
<dbReference type="Pfam" id="PF00501">
    <property type="entry name" value="AMP-binding"/>
    <property type="match status" value="1"/>
</dbReference>
<dbReference type="SUPFAM" id="SSF56801">
    <property type="entry name" value="Acetyl-CoA synthetase-like"/>
    <property type="match status" value="1"/>
</dbReference>
<dbReference type="PANTHER" id="PTHR43201:SF8">
    <property type="entry name" value="ACYL-COA SYNTHETASE FAMILY MEMBER 3"/>
    <property type="match status" value="1"/>
</dbReference>
<name>A0ABT3T999_9GAMM</name>
<accession>A0ABT3T999</accession>
<dbReference type="InterPro" id="IPR000873">
    <property type="entry name" value="AMP-dep_synth/lig_dom"/>
</dbReference>
<dbReference type="Gene3D" id="3.40.50.12780">
    <property type="entry name" value="N-terminal domain of ligase-like"/>
    <property type="match status" value="1"/>
</dbReference>
<reference evidence="3" key="1">
    <citation type="submission" date="2019-02" db="EMBL/GenBank/DDBJ databases">
        <authorList>
            <person name="Li S.-H."/>
        </authorList>
    </citation>
    <scope>NUCLEOTIDE SEQUENCE</scope>
    <source>
        <strain evidence="3">IMCC11814</strain>
    </source>
</reference>
<comment type="caution">
    <text evidence="3">The sequence shown here is derived from an EMBL/GenBank/DDBJ whole genome shotgun (WGS) entry which is preliminary data.</text>
</comment>
<comment type="similarity">
    <text evidence="1">Belongs to the ATP-dependent AMP-binding enzyme family.</text>
</comment>
<gene>
    <name evidence="3" type="ORF">EYC82_15975</name>
</gene>
<dbReference type="InterPro" id="IPR042099">
    <property type="entry name" value="ANL_N_sf"/>
</dbReference>
<evidence type="ECO:0000313" key="3">
    <source>
        <dbReference type="EMBL" id="MCX2978858.1"/>
    </source>
</evidence>